<reference evidence="1 2" key="1">
    <citation type="submission" date="2017-07" db="EMBL/GenBank/DDBJ databases">
        <title>Phylogenetic study on the rhizospheric bacterium Ochrobactrum sp. A44.</title>
        <authorList>
            <person name="Krzyzanowska D.M."/>
            <person name="Ossowicki A."/>
            <person name="Rajewska M."/>
            <person name="Maciag T."/>
            <person name="Kaczynski Z."/>
            <person name="Czerwicka M."/>
            <person name="Jafra S."/>
        </authorList>
    </citation>
    <scope>NUCLEOTIDE SEQUENCE [LARGE SCALE GENOMIC DNA]</scope>
    <source>
        <strain evidence="1 2">A44</strain>
        <plasmid evidence="1 2">unnamed1</plasmid>
    </source>
</reference>
<sequence length="38" mass="4194">MNVSFSSFLGEVAVLGKAFKRNNRFGGTVQLACRHSYT</sequence>
<gene>
    <name evidence="1" type="ORF">CES85_3557</name>
</gene>
<evidence type="ECO:0000313" key="2">
    <source>
        <dbReference type="Proteomes" id="UP000215256"/>
    </source>
</evidence>
<dbReference type="KEGG" id="och:CES85_3557"/>
<geneLocation type="plasmid" evidence="1 2">
    <name>unnamed1</name>
</geneLocation>
<dbReference type="AlphaFoldDB" id="A0A248UN36"/>
<evidence type="ECO:0000313" key="1">
    <source>
        <dbReference type="EMBL" id="ASV87970.1"/>
    </source>
</evidence>
<organism evidence="1 2">
    <name type="scientific">Ochrobactrum quorumnocens</name>
    <dbReference type="NCBI Taxonomy" id="271865"/>
    <lineage>
        <taxon>Bacteria</taxon>
        <taxon>Pseudomonadati</taxon>
        <taxon>Pseudomonadota</taxon>
        <taxon>Alphaproteobacteria</taxon>
        <taxon>Hyphomicrobiales</taxon>
        <taxon>Brucellaceae</taxon>
        <taxon>Brucella/Ochrobactrum group</taxon>
        <taxon>Ochrobactrum</taxon>
    </lineage>
</organism>
<name>A0A248UN36_9HYPH</name>
<protein>
    <submittedName>
        <fullName evidence="1">Uncharacterized protein</fullName>
    </submittedName>
</protein>
<proteinExistence type="predicted"/>
<dbReference type="Proteomes" id="UP000215256">
    <property type="component" value="Plasmid unnamed1"/>
</dbReference>
<dbReference type="EMBL" id="CP022605">
    <property type="protein sequence ID" value="ASV87970.1"/>
    <property type="molecule type" value="Genomic_DNA"/>
</dbReference>
<accession>A0A248UN36</accession>
<keyword evidence="1" id="KW-0614">Plasmid</keyword>